<protein>
    <submittedName>
        <fullName evidence="2">Uncharacterized protein</fullName>
    </submittedName>
</protein>
<proteinExistence type="predicted"/>
<sequence>MPGPGDSGLRRTSTRVASLPPQRRASPKVGRRREKDQICRRMAGLPAILPAARATRTHLTSRLRSSSP</sequence>
<feature type="region of interest" description="Disordered" evidence="1">
    <location>
        <begin position="1"/>
        <end position="35"/>
    </location>
</feature>
<organism evidence="2 3">
    <name type="scientific">Arthrobacter rhombi</name>
    <dbReference type="NCBI Taxonomy" id="71253"/>
    <lineage>
        <taxon>Bacteria</taxon>
        <taxon>Bacillati</taxon>
        <taxon>Actinomycetota</taxon>
        <taxon>Actinomycetes</taxon>
        <taxon>Micrococcales</taxon>
        <taxon>Micrococcaceae</taxon>
        <taxon>Arthrobacter</taxon>
    </lineage>
</organism>
<name>A0A1R4G3Y8_9MICC</name>
<dbReference type="Proteomes" id="UP000195913">
    <property type="component" value="Unassembled WGS sequence"/>
</dbReference>
<reference evidence="2 3" key="1">
    <citation type="submission" date="2017-02" db="EMBL/GenBank/DDBJ databases">
        <authorList>
            <person name="Peterson S.W."/>
        </authorList>
    </citation>
    <scope>NUCLEOTIDE SEQUENCE [LARGE SCALE GENOMIC DNA]</scope>
    <source>
        <strain evidence="2 3">B Ar 00.02</strain>
    </source>
</reference>
<dbReference type="AlphaFoldDB" id="A0A1R4G3Y8"/>
<dbReference type="EMBL" id="FUHW01000027">
    <property type="protein sequence ID" value="SJM62859.1"/>
    <property type="molecule type" value="Genomic_DNA"/>
</dbReference>
<evidence type="ECO:0000313" key="2">
    <source>
        <dbReference type="EMBL" id="SJM62859.1"/>
    </source>
</evidence>
<accession>A0A1R4G3Y8</accession>
<gene>
    <name evidence="2" type="ORF">FM101_07510</name>
</gene>
<evidence type="ECO:0000256" key="1">
    <source>
        <dbReference type="SAM" id="MobiDB-lite"/>
    </source>
</evidence>
<keyword evidence="3" id="KW-1185">Reference proteome</keyword>
<evidence type="ECO:0000313" key="3">
    <source>
        <dbReference type="Proteomes" id="UP000195913"/>
    </source>
</evidence>